<evidence type="ECO:0000256" key="5">
    <source>
        <dbReference type="ARBA" id="ARBA00023136"/>
    </source>
</evidence>
<dbReference type="GO" id="GO:0005886">
    <property type="term" value="C:plasma membrane"/>
    <property type="evidence" value="ECO:0007669"/>
    <property type="project" value="UniProtKB-SubCell"/>
</dbReference>
<dbReference type="PANTHER" id="PTHR33406">
    <property type="entry name" value="MEMBRANE PROTEIN MJ1562-RELATED"/>
    <property type="match status" value="1"/>
</dbReference>
<feature type="transmembrane region" description="Helical" evidence="6">
    <location>
        <begin position="749"/>
        <end position="769"/>
    </location>
</feature>
<dbReference type="AlphaFoldDB" id="A0A431WMY7"/>
<evidence type="ECO:0000256" key="4">
    <source>
        <dbReference type="ARBA" id="ARBA00022989"/>
    </source>
</evidence>
<feature type="transmembrane region" description="Helical" evidence="6">
    <location>
        <begin position="719"/>
        <end position="737"/>
    </location>
</feature>
<keyword evidence="9" id="KW-1185">Reference proteome</keyword>
<proteinExistence type="predicted"/>
<dbReference type="RefSeq" id="WP_126522869.1">
    <property type="nucleotide sequence ID" value="NZ_RXNU01000016.1"/>
</dbReference>
<feature type="transmembrane region" description="Helical" evidence="6">
    <location>
        <begin position="301"/>
        <end position="321"/>
    </location>
</feature>
<dbReference type="SUPFAM" id="SSF82866">
    <property type="entry name" value="Multidrug efflux transporter AcrB transmembrane domain"/>
    <property type="match status" value="2"/>
</dbReference>
<evidence type="ECO:0000256" key="2">
    <source>
        <dbReference type="ARBA" id="ARBA00022475"/>
    </source>
</evidence>
<protein>
    <submittedName>
        <fullName evidence="8">Transporter permease</fullName>
    </submittedName>
</protein>
<evidence type="ECO:0000259" key="7">
    <source>
        <dbReference type="Pfam" id="PF03176"/>
    </source>
</evidence>
<evidence type="ECO:0000256" key="1">
    <source>
        <dbReference type="ARBA" id="ARBA00004651"/>
    </source>
</evidence>
<feature type="transmembrane region" description="Helical" evidence="6">
    <location>
        <begin position="775"/>
        <end position="796"/>
    </location>
</feature>
<reference evidence="8 9" key="1">
    <citation type="submission" date="2018-12" db="EMBL/GenBank/DDBJ databases">
        <authorList>
            <person name="Yu L."/>
        </authorList>
    </citation>
    <scope>NUCLEOTIDE SEQUENCE [LARGE SCALE GENOMIC DNA]</scope>
    <source>
        <strain evidence="8 9">HAW-EB2</strain>
    </source>
</reference>
<gene>
    <name evidence="8" type="ORF">EKG38_21080</name>
</gene>
<evidence type="ECO:0000256" key="6">
    <source>
        <dbReference type="SAM" id="Phobius"/>
    </source>
</evidence>
<comment type="subcellular location">
    <subcellularLocation>
        <location evidence="1">Cell membrane</location>
        <topology evidence="1">Multi-pass membrane protein</topology>
    </subcellularLocation>
</comment>
<feature type="transmembrane region" description="Helical" evidence="6">
    <location>
        <begin position="667"/>
        <end position="684"/>
    </location>
</feature>
<feature type="domain" description="Membrane transport protein MMPL" evidence="7">
    <location>
        <begin position="199"/>
        <end position="419"/>
    </location>
</feature>
<feature type="transmembrane region" description="Helical" evidence="6">
    <location>
        <begin position="366"/>
        <end position="389"/>
    </location>
</feature>
<evidence type="ECO:0000256" key="3">
    <source>
        <dbReference type="ARBA" id="ARBA00022692"/>
    </source>
</evidence>
<keyword evidence="4 6" id="KW-1133">Transmembrane helix</keyword>
<dbReference type="Pfam" id="PF03176">
    <property type="entry name" value="MMPL"/>
    <property type="match status" value="1"/>
</dbReference>
<keyword evidence="3 6" id="KW-0812">Transmembrane</keyword>
<feature type="transmembrane region" description="Helical" evidence="6">
    <location>
        <begin position="18"/>
        <end position="36"/>
    </location>
</feature>
<organism evidence="8 9">
    <name type="scientific">Shewanella canadensis</name>
    <dbReference type="NCBI Taxonomy" id="271096"/>
    <lineage>
        <taxon>Bacteria</taxon>
        <taxon>Pseudomonadati</taxon>
        <taxon>Pseudomonadota</taxon>
        <taxon>Gammaproteobacteria</taxon>
        <taxon>Alteromonadales</taxon>
        <taxon>Shewanellaceae</taxon>
        <taxon>Shewanella</taxon>
    </lineage>
</organism>
<name>A0A431WMY7_9GAMM</name>
<accession>A0A431WMY7</accession>
<feature type="transmembrane region" description="Helical" evidence="6">
    <location>
        <begin position="446"/>
        <end position="466"/>
    </location>
</feature>
<dbReference type="EMBL" id="RXNU01000016">
    <property type="protein sequence ID" value="RTR36982.1"/>
    <property type="molecule type" value="Genomic_DNA"/>
</dbReference>
<evidence type="ECO:0000313" key="8">
    <source>
        <dbReference type="EMBL" id="RTR36982.1"/>
    </source>
</evidence>
<dbReference type="InterPro" id="IPR004869">
    <property type="entry name" value="MMPL_dom"/>
</dbReference>
<feature type="transmembrane region" description="Helical" evidence="6">
    <location>
        <begin position="395"/>
        <end position="417"/>
    </location>
</feature>
<feature type="transmembrane region" description="Helical" evidence="6">
    <location>
        <begin position="327"/>
        <end position="345"/>
    </location>
</feature>
<comment type="caution">
    <text evidence="8">The sequence shown here is derived from an EMBL/GenBank/DDBJ whole genome shotgun (WGS) entry which is preliminary data.</text>
</comment>
<dbReference type="OrthoDB" id="9780358at2"/>
<feature type="transmembrane region" description="Helical" evidence="6">
    <location>
        <begin position="691"/>
        <end position="713"/>
    </location>
</feature>
<feature type="transmembrane region" description="Helical" evidence="6">
    <location>
        <begin position="275"/>
        <end position="294"/>
    </location>
</feature>
<dbReference type="InterPro" id="IPR050545">
    <property type="entry name" value="Mycobact_MmpL"/>
</dbReference>
<keyword evidence="2" id="KW-1003">Cell membrane</keyword>
<dbReference type="PANTHER" id="PTHR33406:SF13">
    <property type="entry name" value="MEMBRANE PROTEIN YDFJ"/>
    <property type="match status" value="1"/>
</dbReference>
<evidence type="ECO:0000313" key="9">
    <source>
        <dbReference type="Proteomes" id="UP000267448"/>
    </source>
</evidence>
<sequence length="804" mass="87108">MIDKLALRLSQYPARLKFALWVLLLCITTLTGIQLWQGGAKIQSDILAMLPKIQEDPLTETALARVEEQLSNTVYIALLAEDESQAITAAQTLIESLSSDNRGAFVDIRSADINQAQALNHFYFNHRFNLLTQAQATALSSGKLSELIEQAQSQLYNAFGYANSSLIANDPLLLYPDNLRALAPKQTLQVQQGILLGQWSPTEADESSNPPTKVAAIVMAKGVGSAFNPNTQELQMAVLQEAFETVESQNKQIAFLKAGALFHASAATKSAKSEVSTLGLASLIGVSLLVWLAFRSVMPLGIALLTITTSLLSAVVMTLLIFSELHLLTLVFGTSLIGIAIDYNFHFYCERLAQAEKSANDIIKQIFPAISLALLTSVLAYSGIGLAPFPGMQQVAVFCAAGLFGAYITLSLAYPLLAAGPLPSGEKPLTMAAAYLKKLNSISQLLNIKTGMALLFISVILAAFGLHRLTSDDDIRNLQQSPESVLNEEQQLRSILSGGTDNQFLLVRGETEEQLLQRLEILTPKLNNAVEEGLIGNAFSLSNYLPSKSKQESNYHLQGLIYQQHLAKIFESLGLDDSLSSDLVEAYQKAKGSYIDAESFISSDAGKLFKPLWIKPTPLQDQYGAIVLLGGITEIDKLESFFTEQPYVQLVDKVGEISGVMGQYRQLTLWLLAIAMAIAALIFSTRFGIKLAAFVVAVPALSAVLTLSLLGLIGAPLTLFHALALILVFGIGVDYSLFFAESKQQSRGVMMAVFMSASSTILAFGLLAFSSTPAIHSFGLTLLLGIGFTFMLSPFIQTFTRTFK</sequence>
<keyword evidence="5 6" id="KW-0472">Membrane</keyword>
<dbReference type="Gene3D" id="1.20.1640.10">
    <property type="entry name" value="Multidrug efflux transporter AcrB transmembrane domain"/>
    <property type="match status" value="2"/>
</dbReference>
<dbReference type="Proteomes" id="UP000267448">
    <property type="component" value="Unassembled WGS sequence"/>
</dbReference>